<protein>
    <recommendedName>
        <fullName evidence="5">D-lactate dehydrogenase</fullName>
        <ecNumber evidence="5">1.1.5.12</ecNumber>
    </recommendedName>
</protein>
<feature type="domain" description="FAD-binding PCMH-type" evidence="6">
    <location>
        <begin position="46"/>
        <end position="217"/>
    </location>
</feature>
<name>A0ABS3LLN3_9PROT</name>
<evidence type="ECO:0000256" key="5">
    <source>
        <dbReference type="PIRNR" id="PIRNR000101"/>
    </source>
</evidence>
<dbReference type="RefSeq" id="WP_207854116.1">
    <property type="nucleotide sequence ID" value="NZ_JAFVMG010000006.1"/>
</dbReference>
<comment type="catalytic activity">
    <reaction evidence="5">
        <text>(R)-lactate + a quinone = a quinol + pyruvate</text>
        <dbReference type="Rhea" id="RHEA:51468"/>
        <dbReference type="ChEBI" id="CHEBI:15361"/>
        <dbReference type="ChEBI" id="CHEBI:16004"/>
        <dbReference type="ChEBI" id="CHEBI:24646"/>
        <dbReference type="ChEBI" id="CHEBI:132124"/>
        <dbReference type="EC" id="1.1.5.12"/>
    </reaction>
</comment>
<dbReference type="Pfam" id="PF01565">
    <property type="entry name" value="FAD_binding_4"/>
    <property type="match status" value="1"/>
</dbReference>
<dbReference type="Gene3D" id="3.30.43.10">
    <property type="entry name" value="Uridine Diphospho-n-acetylenolpyruvylglucosamine Reductase, domain 2"/>
    <property type="match status" value="1"/>
</dbReference>
<dbReference type="SUPFAM" id="SSF56176">
    <property type="entry name" value="FAD-binding/transporter-associated domain-like"/>
    <property type="match status" value="1"/>
</dbReference>
<evidence type="ECO:0000256" key="4">
    <source>
        <dbReference type="ARBA" id="ARBA00023002"/>
    </source>
</evidence>
<dbReference type="Pfam" id="PF09330">
    <property type="entry name" value="Lact-deh-memb"/>
    <property type="match status" value="1"/>
</dbReference>
<comment type="caution">
    <text evidence="7">The sequence shown here is derived from an EMBL/GenBank/DDBJ whole genome shotgun (WGS) entry which is preliminary data.</text>
</comment>
<sequence>MNNVSLSSNSYQIKLLLTQLRTVVGERDVLSAERDMAFYTRGMRFGRGEAQAVVLPRTLLTLWRVLQSCVEHDVIVLMQAAKTGVTGGSTPYGSDYDRPVVVVSTRHLAGVQVIDEARQVIAFPGSTLTELENALRPLGKEPHSVIGSSCIGASVVGGICNNSGGSLVRRGPAFTEKSLFAQIDADGQLKLINNLGIALGDSPEEILSNLVAGTYTAGHAPDWNGRIWASDYADKLRDVSADSPARYNGDPDYLCESAGCAGKLAVFAVRLPTFDASPKTTTFYIGSNSEADLVALRRSLLQKLSRLPIQAEYIHRNAFDLTLRYAKHVYKAIRRFGPERLPDLIMRKAQIEKYIRATRILPANTLDIVIQLRNRLTPHGLPKRLAAYRTRFEHHLMIKTDKEDATEIHALLQEHLNQDSSAFFECTQDEARDAFLLRFSVGACTLNYCEAHGIDTDERLVAFDVALRRNDPHWRLTLPEALREQVLLESCCGHFFCFVNHQDYILKPGYDPAEFKCQVMVYLNERGARYPAEHNVGHLYQAAPDYVQQMKALDPTNSFNPGIGKTSRKKFWA</sequence>
<evidence type="ECO:0000256" key="2">
    <source>
        <dbReference type="ARBA" id="ARBA00022630"/>
    </source>
</evidence>
<proteinExistence type="predicted"/>
<dbReference type="Gene3D" id="3.30.70.610">
    <property type="entry name" value="D-lactate dehydrogenase, cap domain, subdomain 1"/>
    <property type="match status" value="2"/>
</dbReference>
<dbReference type="Proteomes" id="UP000664399">
    <property type="component" value="Unassembled WGS sequence"/>
</dbReference>
<organism evidence="7 8">
    <name type="scientific">Acetobacter suratthaniensis</name>
    <dbReference type="NCBI Taxonomy" id="1502841"/>
    <lineage>
        <taxon>Bacteria</taxon>
        <taxon>Pseudomonadati</taxon>
        <taxon>Pseudomonadota</taxon>
        <taxon>Alphaproteobacteria</taxon>
        <taxon>Acetobacterales</taxon>
        <taxon>Acetobacteraceae</taxon>
        <taxon>Acetobacter</taxon>
    </lineage>
</organism>
<keyword evidence="4 5" id="KW-0560">Oxidoreductase</keyword>
<dbReference type="InterPro" id="IPR016166">
    <property type="entry name" value="FAD-bd_PCMH"/>
</dbReference>
<dbReference type="InterPro" id="IPR016173">
    <property type="entry name" value="D-lactate_DH_C-sub2"/>
</dbReference>
<comment type="cofactor">
    <cofactor evidence="1 5">
        <name>FAD</name>
        <dbReference type="ChEBI" id="CHEBI:57692"/>
    </cofactor>
</comment>
<keyword evidence="8" id="KW-1185">Reference proteome</keyword>
<dbReference type="PANTHER" id="PTHR43716:SF1">
    <property type="entry name" value="D-2-HYDROXYGLUTARATE DEHYDROGENASE, MITOCHONDRIAL"/>
    <property type="match status" value="1"/>
</dbReference>
<dbReference type="InterPro" id="IPR012256">
    <property type="entry name" value="D_lactate_DH"/>
</dbReference>
<gene>
    <name evidence="7" type="primary">dld</name>
    <name evidence="7" type="ORF">J2D75_07275</name>
</gene>
<accession>A0ABS3LLN3</accession>
<dbReference type="InterPro" id="IPR015409">
    <property type="entry name" value="Lactate_DH_C"/>
</dbReference>
<dbReference type="NCBIfam" id="NF008387">
    <property type="entry name" value="PRK11183.1"/>
    <property type="match status" value="1"/>
</dbReference>
<dbReference type="InterPro" id="IPR016167">
    <property type="entry name" value="FAD-bd_PCMH_sub1"/>
</dbReference>
<dbReference type="SUPFAM" id="SSF55103">
    <property type="entry name" value="FAD-linked oxidases, C-terminal domain"/>
    <property type="match status" value="1"/>
</dbReference>
<dbReference type="InterPro" id="IPR051264">
    <property type="entry name" value="FAD-oxidored/transferase_4"/>
</dbReference>
<evidence type="ECO:0000313" key="8">
    <source>
        <dbReference type="Proteomes" id="UP000664399"/>
    </source>
</evidence>
<dbReference type="EMBL" id="JAFVMG010000006">
    <property type="protein sequence ID" value="MBO1328276.1"/>
    <property type="molecule type" value="Genomic_DNA"/>
</dbReference>
<dbReference type="InterPro" id="IPR016164">
    <property type="entry name" value="FAD-linked_Oxase-like_C"/>
</dbReference>
<dbReference type="EC" id="1.1.5.12" evidence="5"/>
<dbReference type="Gene3D" id="3.30.465.10">
    <property type="match status" value="1"/>
</dbReference>
<dbReference type="InterPro" id="IPR006094">
    <property type="entry name" value="Oxid_FAD_bind_N"/>
</dbReference>
<dbReference type="Gene3D" id="3.30.1370.20">
    <property type="entry name" value="D-lactate dehydrogenase, cap domain, subdomain 2"/>
    <property type="match status" value="1"/>
</dbReference>
<dbReference type="GO" id="GO:0008720">
    <property type="term" value="F:D-lactate dehydrogenase (NAD+) activity"/>
    <property type="evidence" value="ECO:0007669"/>
    <property type="project" value="UniProtKB-EC"/>
</dbReference>
<dbReference type="PIRSF" id="PIRSF000101">
    <property type="entry name" value="D-lactate_dh"/>
    <property type="match status" value="1"/>
</dbReference>
<keyword evidence="5" id="KW-0874">Quinone</keyword>
<dbReference type="InterPro" id="IPR036318">
    <property type="entry name" value="FAD-bd_PCMH-like_sf"/>
</dbReference>
<comment type="function">
    <text evidence="5">Catalyzes the oxidation of D-lactate to pyruvate.</text>
</comment>
<evidence type="ECO:0000259" key="6">
    <source>
        <dbReference type="PROSITE" id="PS51387"/>
    </source>
</evidence>
<dbReference type="InterPro" id="IPR016169">
    <property type="entry name" value="FAD-bd_PCMH_sub2"/>
</dbReference>
<evidence type="ECO:0000313" key="7">
    <source>
        <dbReference type="EMBL" id="MBO1328276.1"/>
    </source>
</evidence>
<evidence type="ECO:0000256" key="3">
    <source>
        <dbReference type="ARBA" id="ARBA00022827"/>
    </source>
</evidence>
<keyword evidence="2 5" id="KW-0285">Flavoprotein</keyword>
<reference evidence="7 8" key="1">
    <citation type="submission" date="2021-03" db="EMBL/GenBank/DDBJ databases">
        <title>The complete genome sequence of Acetobacter suratthaniensis TBRC 1719.</title>
        <authorList>
            <person name="Charoenyingcharoen P."/>
            <person name="Yukphan P."/>
        </authorList>
    </citation>
    <scope>NUCLEOTIDE SEQUENCE [LARGE SCALE GENOMIC DNA]</scope>
    <source>
        <strain evidence="7 8">TBRC 1719</strain>
    </source>
</reference>
<keyword evidence="3 5" id="KW-0274">FAD</keyword>
<evidence type="ECO:0000256" key="1">
    <source>
        <dbReference type="ARBA" id="ARBA00001974"/>
    </source>
</evidence>
<dbReference type="InterPro" id="IPR016172">
    <property type="entry name" value="D-lactate_DH_C-sub1"/>
</dbReference>
<dbReference type="PANTHER" id="PTHR43716">
    <property type="entry name" value="D-2-HYDROXYGLUTARATE DEHYDROGENASE, MITOCHONDRIAL"/>
    <property type="match status" value="1"/>
</dbReference>
<dbReference type="PROSITE" id="PS51387">
    <property type="entry name" value="FAD_PCMH"/>
    <property type="match status" value="1"/>
</dbReference>